<sequence length="351" mass="38452">MKNVHITGGTPLPHTARDAGPTRRQAVLAAAAVACWPLALRAGEDARAPLRFGILPIGGMVDSRTGWEPLLDELMQALGRPIHMFSATSYEGLGEAVRRGEVDLAFLSGKMALDAVTQHDMRAIAQVTRHDGLPGYRALLLAREGGPVRDLEAVLVEPGRWRLARGEKRSMSGFIVPKLQLFLPRQIDIETRFQGDIVGTHQRTALAVANGEADLATNNSADFERFRTQFPAETARLRVLWQSELVPHGFIVLRNAHGDAMRGRAQRFLAQYGRGSGAQAEQQRAALKGLHDFAGFLPADNRALLPVARLTRQLDLDSAHSATWINDAARQARLARIESQYATQVQMLSAD</sequence>
<evidence type="ECO:0000256" key="1">
    <source>
        <dbReference type="ARBA" id="ARBA00007162"/>
    </source>
</evidence>
<dbReference type="PANTHER" id="PTHR35841:SF1">
    <property type="entry name" value="PHOSPHONATES-BINDING PERIPLASMIC PROTEIN"/>
    <property type="match status" value="1"/>
</dbReference>
<dbReference type="RefSeq" id="WP_180549798.1">
    <property type="nucleotide sequence ID" value="NZ_JACCKX010000001.1"/>
</dbReference>
<dbReference type="InterPro" id="IPR005770">
    <property type="entry name" value="PhnD"/>
</dbReference>
<dbReference type="EMBL" id="JACCKX010000001">
    <property type="protein sequence ID" value="NZA01307.1"/>
    <property type="molecule type" value="Genomic_DNA"/>
</dbReference>
<evidence type="ECO:0000256" key="2">
    <source>
        <dbReference type="ARBA" id="ARBA00022729"/>
    </source>
</evidence>
<dbReference type="GO" id="GO:0043190">
    <property type="term" value="C:ATP-binding cassette (ABC) transporter complex"/>
    <property type="evidence" value="ECO:0007669"/>
    <property type="project" value="InterPro"/>
</dbReference>
<comment type="caution">
    <text evidence="4">The sequence shown here is derived from an EMBL/GenBank/DDBJ whole genome shotgun (WGS) entry which is preliminary data.</text>
</comment>
<accession>A0A853IV42</accession>
<proteinExistence type="inferred from homology"/>
<feature type="region of interest" description="Disordered" evidence="3">
    <location>
        <begin position="1"/>
        <end position="20"/>
    </location>
</feature>
<dbReference type="Pfam" id="PF12974">
    <property type="entry name" value="Phosphonate-bd"/>
    <property type="match status" value="1"/>
</dbReference>
<dbReference type="PROSITE" id="PS51257">
    <property type="entry name" value="PROKAR_LIPOPROTEIN"/>
    <property type="match status" value="1"/>
</dbReference>
<evidence type="ECO:0000313" key="4">
    <source>
        <dbReference type="EMBL" id="NZA01307.1"/>
    </source>
</evidence>
<gene>
    <name evidence="4" type="primary">phnD</name>
    <name evidence="4" type="ORF">H0I39_05165</name>
</gene>
<name>A0A853IV42_9BURK</name>
<dbReference type="AlphaFoldDB" id="A0A853IV42"/>
<protein>
    <submittedName>
        <fullName evidence="4">Phosphate/phosphite/phosphonate ABC transporter substrate-binding protein</fullName>
    </submittedName>
</protein>
<organism evidence="4 5">
    <name type="scientific">Ottowia beijingensis</name>
    <dbReference type="NCBI Taxonomy" id="1207057"/>
    <lineage>
        <taxon>Bacteria</taxon>
        <taxon>Pseudomonadati</taxon>
        <taxon>Pseudomonadota</taxon>
        <taxon>Betaproteobacteria</taxon>
        <taxon>Burkholderiales</taxon>
        <taxon>Comamonadaceae</taxon>
        <taxon>Ottowia</taxon>
    </lineage>
</organism>
<dbReference type="PANTHER" id="PTHR35841">
    <property type="entry name" value="PHOSPHONATES-BINDING PERIPLASMIC PROTEIN"/>
    <property type="match status" value="1"/>
</dbReference>
<evidence type="ECO:0000256" key="3">
    <source>
        <dbReference type="SAM" id="MobiDB-lite"/>
    </source>
</evidence>
<keyword evidence="5" id="KW-1185">Reference proteome</keyword>
<keyword evidence="2" id="KW-0732">Signal</keyword>
<reference evidence="4 5" key="1">
    <citation type="submission" date="2020-07" db="EMBL/GenBank/DDBJ databases">
        <authorList>
            <person name="Maaloum M."/>
        </authorList>
    </citation>
    <scope>NUCLEOTIDE SEQUENCE [LARGE SCALE GENOMIC DNA]</scope>
    <source>
        <strain evidence="4 5">GCS-AN-3</strain>
    </source>
</reference>
<dbReference type="Gene3D" id="3.40.190.10">
    <property type="entry name" value="Periplasmic binding protein-like II"/>
    <property type="match status" value="2"/>
</dbReference>
<evidence type="ECO:0000313" key="5">
    <source>
        <dbReference type="Proteomes" id="UP000589716"/>
    </source>
</evidence>
<dbReference type="SUPFAM" id="SSF53850">
    <property type="entry name" value="Periplasmic binding protein-like II"/>
    <property type="match status" value="1"/>
</dbReference>
<dbReference type="GO" id="GO:0055085">
    <property type="term" value="P:transmembrane transport"/>
    <property type="evidence" value="ECO:0007669"/>
    <property type="project" value="InterPro"/>
</dbReference>
<comment type="similarity">
    <text evidence="1">Belongs to the phosphate/phosphite/phosphonate binding protein family.</text>
</comment>
<dbReference type="NCBIfam" id="TIGR01098">
    <property type="entry name" value="3A0109s03R"/>
    <property type="match status" value="1"/>
</dbReference>
<dbReference type="Proteomes" id="UP000589716">
    <property type="component" value="Unassembled WGS sequence"/>
</dbReference>